<dbReference type="InterPro" id="IPR027266">
    <property type="entry name" value="TrmE/GcvT-like"/>
</dbReference>
<accession>A0ABU7M1P7</accession>
<name>A0ABU7M1P7_9PROT</name>
<dbReference type="InterPro" id="IPR017703">
    <property type="entry name" value="YgfZ/GCV_T_CS"/>
</dbReference>
<feature type="domain" description="CAF17 C-terminal" evidence="2">
    <location>
        <begin position="217"/>
        <end position="280"/>
    </location>
</feature>
<dbReference type="RefSeq" id="WP_330197013.1">
    <property type="nucleotide sequence ID" value="NZ_JAZDRO010000005.1"/>
</dbReference>
<keyword evidence="4" id="KW-1185">Reference proteome</keyword>
<evidence type="ECO:0000313" key="3">
    <source>
        <dbReference type="EMBL" id="MEE2567452.1"/>
    </source>
</evidence>
<dbReference type="PANTHER" id="PTHR22602">
    <property type="entry name" value="TRANSFERASE CAF17, MITOCHONDRIAL-RELATED"/>
    <property type="match status" value="1"/>
</dbReference>
<sequence length="283" mass="30117">MRRGIAYRGALGQTIQRVHMRGMSTGTLPPARLARRAVISVEGEESRDFLQRVLTLDFATLDTGAIRPAALLTPQGKILVDFLVHGIEGGVFLDVHGEAADALVKRLSMYRLRAKADIALREDLVVVAGKGAEDPRHAGLPTRAVVRSEDAPAGDGDADQDAAEIAQGVPAFGRDYAEADVFPTDVNLDLYGGVGWKKGCFVGQEVVSRMKRRGTIRKRSLGLTFEVEAPAAGTPVMAGDTPLGEITSSAGEAAIARLRLDRLEGHEDGIAADGMTARITVQP</sequence>
<comment type="caution">
    <text evidence="3">The sequence shown here is derived from an EMBL/GenBank/DDBJ whole genome shotgun (WGS) entry which is preliminary data.</text>
</comment>
<proteinExistence type="predicted"/>
<dbReference type="Proteomes" id="UP001310692">
    <property type="component" value="Unassembled WGS sequence"/>
</dbReference>
<evidence type="ECO:0000313" key="4">
    <source>
        <dbReference type="Proteomes" id="UP001310692"/>
    </source>
</evidence>
<organism evidence="3 4">
    <name type="scientific">Hyphobacterium marinum</name>
    <dbReference type="NCBI Taxonomy" id="3116574"/>
    <lineage>
        <taxon>Bacteria</taxon>
        <taxon>Pseudomonadati</taxon>
        <taxon>Pseudomonadota</taxon>
        <taxon>Alphaproteobacteria</taxon>
        <taxon>Maricaulales</taxon>
        <taxon>Maricaulaceae</taxon>
        <taxon>Hyphobacterium</taxon>
    </lineage>
</organism>
<dbReference type="InterPro" id="IPR045179">
    <property type="entry name" value="YgfZ/GcvT"/>
</dbReference>
<dbReference type="SUPFAM" id="SSF103025">
    <property type="entry name" value="Folate-binding domain"/>
    <property type="match status" value="1"/>
</dbReference>
<dbReference type="EMBL" id="JAZDRO010000005">
    <property type="protein sequence ID" value="MEE2567452.1"/>
    <property type="molecule type" value="Genomic_DNA"/>
</dbReference>
<gene>
    <name evidence="3" type="ORF">V0U35_12260</name>
</gene>
<keyword evidence="1" id="KW-0809">Transit peptide</keyword>
<dbReference type="NCBIfam" id="TIGR03317">
    <property type="entry name" value="ygfZ_signature"/>
    <property type="match status" value="1"/>
</dbReference>
<evidence type="ECO:0000259" key="2">
    <source>
        <dbReference type="Pfam" id="PF25455"/>
    </source>
</evidence>
<reference evidence="3 4" key="1">
    <citation type="submission" date="2024-01" db="EMBL/GenBank/DDBJ databases">
        <title>Hyphobacterium bacterium isolated from marine sediment.</title>
        <authorList>
            <person name="Zhao S."/>
        </authorList>
    </citation>
    <scope>NUCLEOTIDE SEQUENCE [LARGE SCALE GENOMIC DNA]</scope>
    <source>
        <strain evidence="3 4">Y60-23</strain>
    </source>
</reference>
<evidence type="ECO:0000256" key="1">
    <source>
        <dbReference type="ARBA" id="ARBA00022946"/>
    </source>
</evidence>
<dbReference type="Gene3D" id="3.30.1360.120">
    <property type="entry name" value="Probable tRNA modification gtpase trme, domain 1"/>
    <property type="match status" value="2"/>
</dbReference>
<dbReference type="Pfam" id="PF25455">
    <property type="entry name" value="Beta-barrel_CAF17_C"/>
    <property type="match status" value="1"/>
</dbReference>
<dbReference type="PANTHER" id="PTHR22602:SF0">
    <property type="entry name" value="TRANSFERASE CAF17, MITOCHONDRIAL-RELATED"/>
    <property type="match status" value="1"/>
</dbReference>
<dbReference type="InterPro" id="IPR057460">
    <property type="entry name" value="CAF17_C"/>
</dbReference>
<protein>
    <recommendedName>
        <fullName evidence="2">CAF17 C-terminal domain-containing protein</fullName>
    </recommendedName>
</protein>